<dbReference type="Gene3D" id="1.10.357.10">
    <property type="entry name" value="Tetracycline Repressor, domain 2"/>
    <property type="match status" value="1"/>
</dbReference>
<dbReference type="InterPro" id="IPR009057">
    <property type="entry name" value="Homeodomain-like_sf"/>
</dbReference>
<dbReference type="Pfam" id="PF00440">
    <property type="entry name" value="TetR_N"/>
    <property type="match status" value="1"/>
</dbReference>
<dbReference type="InterPro" id="IPR036271">
    <property type="entry name" value="Tet_transcr_reg_TetR-rel_C_sf"/>
</dbReference>
<gene>
    <name evidence="7" type="ORF">H9L24_21110</name>
</gene>
<dbReference type="InterPro" id="IPR025996">
    <property type="entry name" value="MT1864/Rv1816-like_C"/>
</dbReference>
<evidence type="ECO:0000256" key="5">
    <source>
        <dbReference type="SAM" id="MobiDB-lite"/>
    </source>
</evidence>
<accession>A0A7H0HFH0</accession>
<keyword evidence="3" id="KW-0804">Transcription</keyword>
<evidence type="ECO:0000313" key="8">
    <source>
        <dbReference type="Proteomes" id="UP000516057"/>
    </source>
</evidence>
<evidence type="ECO:0000313" key="7">
    <source>
        <dbReference type="EMBL" id="QNP59286.1"/>
    </source>
</evidence>
<dbReference type="Proteomes" id="UP000516057">
    <property type="component" value="Chromosome"/>
</dbReference>
<dbReference type="SUPFAM" id="SSF48498">
    <property type="entry name" value="Tetracyclin repressor-like, C-terminal domain"/>
    <property type="match status" value="1"/>
</dbReference>
<reference evidence="7 8" key="1">
    <citation type="submission" date="2020-08" db="EMBL/GenBank/DDBJ databases">
        <title>Genome sequence of Acidovorax monticola KACC 19171T.</title>
        <authorList>
            <person name="Hyun D.-W."/>
            <person name="Bae J.-W."/>
        </authorList>
    </citation>
    <scope>NUCLEOTIDE SEQUENCE [LARGE SCALE GENOMIC DNA]</scope>
    <source>
        <strain evidence="7 8">KACC 19171</strain>
    </source>
</reference>
<evidence type="ECO:0000256" key="4">
    <source>
        <dbReference type="PROSITE-ProRule" id="PRU00335"/>
    </source>
</evidence>
<name>A0A7H0HFH0_9BURK</name>
<dbReference type="EMBL" id="CP060790">
    <property type="protein sequence ID" value="QNP59286.1"/>
    <property type="molecule type" value="Genomic_DNA"/>
</dbReference>
<dbReference type="KEGG" id="amon:H9L24_21110"/>
<keyword evidence="1" id="KW-0805">Transcription regulation</keyword>
<evidence type="ECO:0000259" key="6">
    <source>
        <dbReference type="PROSITE" id="PS50977"/>
    </source>
</evidence>
<dbReference type="PROSITE" id="PS50977">
    <property type="entry name" value="HTH_TETR_2"/>
    <property type="match status" value="1"/>
</dbReference>
<evidence type="ECO:0000256" key="3">
    <source>
        <dbReference type="ARBA" id="ARBA00023163"/>
    </source>
</evidence>
<evidence type="ECO:0000256" key="1">
    <source>
        <dbReference type="ARBA" id="ARBA00023015"/>
    </source>
</evidence>
<feature type="domain" description="HTH tetR-type" evidence="6">
    <location>
        <begin position="34"/>
        <end position="94"/>
    </location>
</feature>
<feature type="region of interest" description="Disordered" evidence="5">
    <location>
        <begin position="1"/>
        <end position="29"/>
    </location>
</feature>
<protein>
    <submittedName>
        <fullName evidence="7">WHG domain-containing protein</fullName>
    </submittedName>
</protein>
<dbReference type="SUPFAM" id="SSF46689">
    <property type="entry name" value="Homeodomain-like"/>
    <property type="match status" value="1"/>
</dbReference>
<evidence type="ECO:0000256" key="2">
    <source>
        <dbReference type="ARBA" id="ARBA00023125"/>
    </source>
</evidence>
<proteinExistence type="predicted"/>
<feature type="DNA-binding region" description="H-T-H motif" evidence="4">
    <location>
        <begin position="57"/>
        <end position="76"/>
    </location>
</feature>
<dbReference type="AlphaFoldDB" id="A0A7H0HFH0"/>
<dbReference type="InterPro" id="IPR001647">
    <property type="entry name" value="HTH_TetR"/>
</dbReference>
<sequence length="231" mass="24046">MDSVHMHAFMTRRSPASPPVAATPRPARSTYRHGDLRRALLEAGIALARDGGPDAVVLREATRRAGVVPNAAYRHFAGRPELLAAVRAAALAAVAEAMEAEIAGVPATLPPLAQARATVRAVGTAYMRFALAETGLFRTAFAPAGPVEGDADPAKAGRSGLNPFQLLGAALDRLVEAGAMPPERRPGAEYLAWSAVHGMALLVIDGPLRGIDGAAAQALGQRLLDMVERGL</sequence>
<dbReference type="Pfam" id="PF13305">
    <property type="entry name" value="TetR_C_33"/>
    <property type="match status" value="1"/>
</dbReference>
<organism evidence="7 8">
    <name type="scientific">Paenacidovorax monticola</name>
    <dbReference type="NCBI Taxonomy" id="1926868"/>
    <lineage>
        <taxon>Bacteria</taxon>
        <taxon>Pseudomonadati</taxon>
        <taxon>Pseudomonadota</taxon>
        <taxon>Betaproteobacteria</taxon>
        <taxon>Burkholderiales</taxon>
        <taxon>Comamonadaceae</taxon>
        <taxon>Paenacidovorax</taxon>
    </lineage>
</organism>
<keyword evidence="8" id="KW-1185">Reference proteome</keyword>
<dbReference type="GO" id="GO:0003677">
    <property type="term" value="F:DNA binding"/>
    <property type="evidence" value="ECO:0007669"/>
    <property type="project" value="UniProtKB-UniRule"/>
</dbReference>
<keyword evidence="2 4" id="KW-0238">DNA-binding</keyword>